<dbReference type="RefSeq" id="WP_237378624.1">
    <property type="nucleotide sequence ID" value="NZ_CP071793.1"/>
</dbReference>
<keyword evidence="3" id="KW-0238">DNA-binding</keyword>
<proteinExistence type="inferred from homology"/>
<evidence type="ECO:0000256" key="1">
    <source>
        <dbReference type="ARBA" id="ARBA00009437"/>
    </source>
</evidence>
<evidence type="ECO:0000256" key="3">
    <source>
        <dbReference type="ARBA" id="ARBA00023125"/>
    </source>
</evidence>
<evidence type="ECO:0000256" key="4">
    <source>
        <dbReference type="ARBA" id="ARBA00023163"/>
    </source>
</evidence>
<evidence type="ECO:0000256" key="2">
    <source>
        <dbReference type="ARBA" id="ARBA00023015"/>
    </source>
</evidence>
<dbReference type="AlphaFoldDB" id="A0A8A4TR31"/>
<dbReference type="KEGG" id="scor:J3U87_25605"/>
<name>A0A8A4TR31_SULCO</name>
<evidence type="ECO:0000313" key="7">
    <source>
        <dbReference type="Proteomes" id="UP000663929"/>
    </source>
</evidence>
<dbReference type="InterPro" id="IPR005119">
    <property type="entry name" value="LysR_subst-bd"/>
</dbReference>
<accession>A0A8A4TR31</accession>
<dbReference type="Proteomes" id="UP000663929">
    <property type="component" value="Chromosome"/>
</dbReference>
<dbReference type="InterPro" id="IPR036390">
    <property type="entry name" value="WH_DNA-bd_sf"/>
</dbReference>
<dbReference type="InterPro" id="IPR036388">
    <property type="entry name" value="WH-like_DNA-bd_sf"/>
</dbReference>
<dbReference type="EMBL" id="CP071793">
    <property type="protein sequence ID" value="QTD48975.1"/>
    <property type="molecule type" value="Genomic_DNA"/>
</dbReference>
<evidence type="ECO:0000259" key="5">
    <source>
        <dbReference type="PROSITE" id="PS50931"/>
    </source>
</evidence>
<comment type="similarity">
    <text evidence="1">Belongs to the LysR transcriptional regulatory family.</text>
</comment>
<dbReference type="PANTHER" id="PTHR30537:SF5">
    <property type="entry name" value="HTH-TYPE TRANSCRIPTIONAL ACTIVATOR TTDR-RELATED"/>
    <property type="match status" value="1"/>
</dbReference>
<dbReference type="InterPro" id="IPR000847">
    <property type="entry name" value="LysR_HTH_N"/>
</dbReference>
<keyword evidence="4" id="KW-0804">Transcription</keyword>
<dbReference type="Gene3D" id="3.40.190.290">
    <property type="match status" value="1"/>
</dbReference>
<dbReference type="Pfam" id="PF03466">
    <property type="entry name" value="LysR_substrate"/>
    <property type="match status" value="1"/>
</dbReference>
<keyword evidence="2" id="KW-0805">Transcription regulation</keyword>
<dbReference type="CDD" id="cd08422">
    <property type="entry name" value="PBP2_CrgA_like"/>
    <property type="match status" value="1"/>
</dbReference>
<dbReference type="InterPro" id="IPR058163">
    <property type="entry name" value="LysR-type_TF_proteobact-type"/>
</dbReference>
<evidence type="ECO:0000313" key="6">
    <source>
        <dbReference type="EMBL" id="QTD48975.1"/>
    </source>
</evidence>
<reference evidence="6" key="1">
    <citation type="submission" date="2021-03" db="EMBL/GenBank/DDBJ databases">
        <title>Acanthopleuribacteraceae sp. M133.</title>
        <authorList>
            <person name="Wang G."/>
        </authorList>
    </citation>
    <scope>NUCLEOTIDE SEQUENCE</scope>
    <source>
        <strain evidence="6">M133</strain>
    </source>
</reference>
<dbReference type="PANTHER" id="PTHR30537">
    <property type="entry name" value="HTH-TYPE TRANSCRIPTIONAL REGULATOR"/>
    <property type="match status" value="1"/>
</dbReference>
<protein>
    <submittedName>
        <fullName evidence="6">LysR family transcriptional regulator</fullName>
    </submittedName>
</protein>
<dbReference type="Pfam" id="PF00126">
    <property type="entry name" value="HTH_1"/>
    <property type="match status" value="1"/>
</dbReference>
<dbReference type="SUPFAM" id="SSF53850">
    <property type="entry name" value="Periplasmic binding protein-like II"/>
    <property type="match status" value="1"/>
</dbReference>
<feature type="domain" description="HTH lysR-type" evidence="5">
    <location>
        <begin position="1"/>
        <end position="58"/>
    </location>
</feature>
<dbReference type="SUPFAM" id="SSF46785">
    <property type="entry name" value="Winged helix' DNA-binding domain"/>
    <property type="match status" value="1"/>
</dbReference>
<dbReference type="GO" id="GO:0003700">
    <property type="term" value="F:DNA-binding transcription factor activity"/>
    <property type="evidence" value="ECO:0007669"/>
    <property type="project" value="InterPro"/>
</dbReference>
<dbReference type="PROSITE" id="PS50931">
    <property type="entry name" value="HTH_LYSR"/>
    <property type="match status" value="1"/>
</dbReference>
<gene>
    <name evidence="6" type="ORF">J3U87_25605</name>
</gene>
<dbReference type="GO" id="GO:0003677">
    <property type="term" value="F:DNA binding"/>
    <property type="evidence" value="ECO:0007669"/>
    <property type="project" value="UniProtKB-KW"/>
</dbReference>
<sequence length="301" mass="34241">MDTKHLQLFVEVVRRGSFAAVARDHALDPSSVSRAITSLEEQMGVRLIQRTTRQLTLTEAGTCFFERVEAVIDELDRAREAAMSVVEGPTGTLRLTASTAFGHHCLVPLLPRFREAFPHLKWDLAFTDRNLNLVEERIDLAIRLAPRIEGHVVAVQLFPTRYRVCAAPEYLKNHPPISEPANLTDHRCLLFPFKPYRNRWVFREETGREIPVAVDGDVVVSNALSLRSCALRGMGPVLLANWLIDEDIRRGDLVALFPEMQVAATEFETAAWLVYPSRTFLPHKVRLTIDFLKDAFARFRR</sequence>
<dbReference type="FunFam" id="1.10.10.10:FF:000001">
    <property type="entry name" value="LysR family transcriptional regulator"/>
    <property type="match status" value="1"/>
</dbReference>
<dbReference type="Gene3D" id="1.10.10.10">
    <property type="entry name" value="Winged helix-like DNA-binding domain superfamily/Winged helix DNA-binding domain"/>
    <property type="match status" value="1"/>
</dbReference>
<keyword evidence="7" id="KW-1185">Reference proteome</keyword>
<organism evidence="6 7">
    <name type="scientific">Sulfidibacter corallicola</name>
    <dbReference type="NCBI Taxonomy" id="2818388"/>
    <lineage>
        <taxon>Bacteria</taxon>
        <taxon>Pseudomonadati</taxon>
        <taxon>Acidobacteriota</taxon>
        <taxon>Holophagae</taxon>
        <taxon>Acanthopleuribacterales</taxon>
        <taxon>Acanthopleuribacteraceae</taxon>
        <taxon>Sulfidibacter</taxon>
    </lineage>
</organism>